<dbReference type="EC" id="3.1.4.46" evidence="2"/>
<dbReference type="Pfam" id="PF03009">
    <property type="entry name" value="GDPD"/>
    <property type="match status" value="1"/>
</dbReference>
<protein>
    <submittedName>
        <fullName evidence="2">Glycerophosphoryl diester phosphodiesterase</fullName>
        <ecNumber evidence="2">3.1.4.46</ecNumber>
    </submittedName>
</protein>
<dbReference type="InterPro" id="IPR030395">
    <property type="entry name" value="GP_PDE_dom"/>
</dbReference>
<dbReference type="RefSeq" id="WP_145064577.1">
    <property type="nucleotide sequence ID" value="NZ_CP036287.1"/>
</dbReference>
<dbReference type="Gene3D" id="3.20.20.190">
    <property type="entry name" value="Phosphatidylinositol (PI) phosphodiesterase"/>
    <property type="match status" value="1"/>
</dbReference>
<dbReference type="GO" id="GO:0008889">
    <property type="term" value="F:glycerophosphodiester phosphodiesterase activity"/>
    <property type="evidence" value="ECO:0007669"/>
    <property type="project" value="UniProtKB-EC"/>
</dbReference>
<proteinExistence type="predicted"/>
<reference evidence="2 3" key="1">
    <citation type="submission" date="2019-02" db="EMBL/GenBank/DDBJ databases">
        <title>Deep-cultivation of Planctomycetes and their phenomic and genomic characterization uncovers novel biology.</title>
        <authorList>
            <person name="Wiegand S."/>
            <person name="Jogler M."/>
            <person name="Boedeker C."/>
            <person name="Pinto D."/>
            <person name="Vollmers J."/>
            <person name="Rivas-Marin E."/>
            <person name="Kohn T."/>
            <person name="Peeters S.H."/>
            <person name="Heuer A."/>
            <person name="Rast P."/>
            <person name="Oberbeckmann S."/>
            <person name="Bunk B."/>
            <person name="Jeske O."/>
            <person name="Meyerdierks A."/>
            <person name="Storesund J.E."/>
            <person name="Kallscheuer N."/>
            <person name="Luecker S."/>
            <person name="Lage O.M."/>
            <person name="Pohl T."/>
            <person name="Merkel B.J."/>
            <person name="Hornburger P."/>
            <person name="Mueller R.-W."/>
            <person name="Bruemmer F."/>
            <person name="Labrenz M."/>
            <person name="Spormann A.M."/>
            <person name="Op den Camp H."/>
            <person name="Overmann J."/>
            <person name="Amann R."/>
            <person name="Jetten M.S.M."/>
            <person name="Mascher T."/>
            <person name="Medema M.H."/>
            <person name="Devos D.P."/>
            <person name="Kaster A.-K."/>
            <person name="Ovreas L."/>
            <person name="Rohde M."/>
            <person name="Galperin M.Y."/>
            <person name="Jogler C."/>
        </authorList>
    </citation>
    <scope>NUCLEOTIDE SEQUENCE [LARGE SCALE GENOMIC DNA]</scope>
    <source>
        <strain evidence="2 3">Pla133</strain>
    </source>
</reference>
<organism evidence="2 3">
    <name type="scientific">Engelhardtia mirabilis</name>
    <dbReference type="NCBI Taxonomy" id="2528011"/>
    <lineage>
        <taxon>Bacteria</taxon>
        <taxon>Pseudomonadati</taxon>
        <taxon>Planctomycetota</taxon>
        <taxon>Planctomycetia</taxon>
        <taxon>Planctomycetia incertae sedis</taxon>
        <taxon>Engelhardtia</taxon>
    </lineage>
</organism>
<name>A0A518BIG3_9BACT</name>
<dbReference type="PANTHER" id="PTHR46211:SF1">
    <property type="entry name" value="GLYCEROPHOSPHODIESTER PHOSPHODIESTERASE, CYTOPLASMIC"/>
    <property type="match status" value="1"/>
</dbReference>
<gene>
    <name evidence="2" type="primary">ugpQ</name>
    <name evidence="2" type="ORF">Pla133_18440</name>
</gene>
<dbReference type="GO" id="GO:0006629">
    <property type="term" value="P:lipid metabolic process"/>
    <property type="evidence" value="ECO:0007669"/>
    <property type="project" value="InterPro"/>
</dbReference>
<dbReference type="PROSITE" id="PS51704">
    <property type="entry name" value="GP_PDE"/>
    <property type="match status" value="1"/>
</dbReference>
<sequence>MREASELESDAPLFIPGPPWILGHRGSPREAPENTTVSLRRALIHGLDGFEYDVHGTIDGEPVLIHDDTVTRTTDGRGAVGDKPLTELLQLDAGGWFHKRFAGEPLPLLEEVLPLERPGDSALDPPIHMIELKESGLVDRVAQLVEAFARDRSIRIASFHRSVVLAARDAGLPTMLLAHRPDEDDLGFVRRERIDAHGLEAGGWAWPGGDRTWPCERWEWSVDDPGDLLAACRRPLFGFNTNEARRALAVRALCHLTPDDEGGYPLAVPELEILPGDPFAPAGEWAGRWTLVASIRNPFPHAVDVELGFAGRNGAFEVAAEPSAMTLAAGEARPIELRLVGGSFSPGADPLLFARFAWKAGPGRSAGALLLDAPLTRLRRVVLRDHSTRLDCLRESPRARAASLSMRRSGRWLMLAIEDAGGLAEAQVVAHLDGRTHFGARSLRLPLPDDFDHRRGGVSFSAGLVGHGEGSTDPLYRRWAGGLPADLLSGSPGRLLPAV</sequence>
<evidence type="ECO:0000313" key="3">
    <source>
        <dbReference type="Proteomes" id="UP000316921"/>
    </source>
</evidence>
<dbReference type="SUPFAM" id="SSF51695">
    <property type="entry name" value="PLC-like phosphodiesterases"/>
    <property type="match status" value="1"/>
</dbReference>
<dbReference type="InterPro" id="IPR017946">
    <property type="entry name" value="PLC-like_Pdiesterase_TIM-brl"/>
</dbReference>
<feature type="domain" description="GP-PDE" evidence="1">
    <location>
        <begin position="19"/>
        <end position="251"/>
    </location>
</feature>
<keyword evidence="2" id="KW-0378">Hydrolase</keyword>
<evidence type="ECO:0000313" key="2">
    <source>
        <dbReference type="EMBL" id="QDU66768.1"/>
    </source>
</evidence>
<dbReference type="PANTHER" id="PTHR46211">
    <property type="entry name" value="GLYCEROPHOSPHORYL DIESTER PHOSPHODIESTERASE"/>
    <property type="match status" value="1"/>
</dbReference>
<accession>A0A518BIG3</accession>
<evidence type="ECO:0000259" key="1">
    <source>
        <dbReference type="PROSITE" id="PS51704"/>
    </source>
</evidence>
<dbReference type="KEGG" id="pbap:Pla133_18440"/>
<keyword evidence="3" id="KW-1185">Reference proteome</keyword>
<dbReference type="AlphaFoldDB" id="A0A518BIG3"/>
<dbReference type="Proteomes" id="UP000316921">
    <property type="component" value="Chromosome"/>
</dbReference>
<dbReference type="EMBL" id="CP036287">
    <property type="protein sequence ID" value="QDU66768.1"/>
    <property type="molecule type" value="Genomic_DNA"/>
</dbReference>